<reference evidence="3" key="1">
    <citation type="submission" date="2020-04" db="EMBL/GenBank/DDBJ databases">
        <authorList>
            <person name="Zhang T."/>
        </authorList>
    </citation>
    <scope>NUCLEOTIDE SEQUENCE</scope>
    <source>
        <strain evidence="3">HKST-UBA01</strain>
    </source>
</reference>
<evidence type="ECO:0000259" key="2">
    <source>
        <dbReference type="SMART" id="SM00507"/>
    </source>
</evidence>
<keyword evidence="3" id="KW-0540">Nuclease</keyword>
<feature type="region of interest" description="Disordered" evidence="1">
    <location>
        <begin position="669"/>
        <end position="734"/>
    </location>
</feature>
<dbReference type="EMBL" id="JAGQHR010000223">
    <property type="protein sequence ID" value="MCA9727729.1"/>
    <property type="molecule type" value="Genomic_DNA"/>
</dbReference>
<dbReference type="Gene3D" id="1.10.30.50">
    <property type="match status" value="1"/>
</dbReference>
<dbReference type="AlphaFoldDB" id="A0A956LY57"/>
<organism evidence="3 4">
    <name type="scientific">Eiseniibacteriota bacterium</name>
    <dbReference type="NCBI Taxonomy" id="2212470"/>
    <lineage>
        <taxon>Bacteria</taxon>
        <taxon>Candidatus Eiseniibacteriota</taxon>
    </lineage>
</organism>
<protein>
    <submittedName>
        <fullName evidence="3">HNH endonuclease</fullName>
    </submittedName>
</protein>
<feature type="region of interest" description="Disordered" evidence="1">
    <location>
        <begin position="270"/>
        <end position="358"/>
    </location>
</feature>
<feature type="compositionally biased region" description="Basic and acidic residues" evidence="1">
    <location>
        <begin position="697"/>
        <end position="716"/>
    </location>
</feature>
<evidence type="ECO:0000313" key="4">
    <source>
        <dbReference type="Proteomes" id="UP000697710"/>
    </source>
</evidence>
<evidence type="ECO:0000256" key="1">
    <source>
        <dbReference type="SAM" id="MobiDB-lite"/>
    </source>
</evidence>
<dbReference type="SMART" id="SM00507">
    <property type="entry name" value="HNHc"/>
    <property type="match status" value="1"/>
</dbReference>
<dbReference type="CDD" id="cd00085">
    <property type="entry name" value="HNHc"/>
    <property type="match status" value="1"/>
</dbReference>
<feature type="compositionally biased region" description="Basic and acidic residues" evidence="1">
    <location>
        <begin position="673"/>
        <end position="684"/>
    </location>
</feature>
<dbReference type="GO" id="GO:0004519">
    <property type="term" value="F:endonuclease activity"/>
    <property type="evidence" value="ECO:0007669"/>
    <property type="project" value="UniProtKB-KW"/>
</dbReference>
<feature type="compositionally biased region" description="Basic and acidic residues" evidence="1">
    <location>
        <begin position="286"/>
        <end position="314"/>
    </location>
</feature>
<keyword evidence="3" id="KW-0255">Endonuclease</keyword>
<feature type="compositionally biased region" description="Low complexity" evidence="1">
    <location>
        <begin position="178"/>
        <end position="205"/>
    </location>
</feature>
<feature type="compositionally biased region" description="Gly residues" evidence="1">
    <location>
        <begin position="724"/>
        <end position="733"/>
    </location>
</feature>
<name>A0A956LY57_UNCEI</name>
<keyword evidence="3" id="KW-0378">Hydrolase</keyword>
<feature type="compositionally biased region" description="Low complexity" evidence="1">
    <location>
        <begin position="685"/>
        <end position="696"/>
    </location>
</feature>
<dbReference type="InterPro" id="IPR003615">
    <property type="entry name" value="HNH_nuc"/>
</dbReference>
<feature type="region of interest" description="Disordered" evidence="1">
    <location>
        <begin position="176"/>
        <end position="210"/>
    </location>
</feature>
<evidence type="ECO:0000313" key="3">
    <source>
        <dbReference type="EMBL" id="MCA9727729.1"/>
    </source>
</evidence>
<reference evidence="3" key="2">
    <citation type="journal article" date="2021" name="Microbiome">
        <title>Successional dynamics and alternative stable states in a saline activated sludge microbial community over 9 years.</title>
        <authorList>
            <person name="Wang Y."/>
            <person name="Ye J."/>
            <person name="Ju F."/>
            <person name="Liu L."/>
            <person name="Boyd J.A."/>
            <person name="Deng Y."/>
            <person name="Parks D.H."/>
            <person name="Jiang X."/>
            <person name="Yin X."/>
            <person name="Woodcroft B.J."/>
            <person name="Tyson G.W."/>
            <person name="Hugenholtz P."/>
            <person name="Polz M.F."/>
            <person name="Zhang T."/>
        </authorList>
    </citation>
    <scope>NUCLEOTIDE SEQUENCE</scope>
    <source>
        <strain evidence="3">HKST-UBA01</strain>
    </source>
</reference>
<feature type="domain" description="HNH nuclease" evidence="2">
    <location>
        <begin position="860"/>
        <end position="911"/>
    </location>
</feature>
<gene>
    <name evidence="3" type="ORF">KC729_08595</name>
</gene>
<accession>A0A956LY57</accession>
<comment type="caution">
    <text evidence="3">The sequence shown here is derived from an EMBL/GenBank/DDBJ whole genome shotgun (WGS) entry which is preliminary data.</text>
</comment>
<sequence>MLSTAADLSWIRSASPFGDQIRETSPPYGPSSRSTRAVVDDLVARWQTLARAESAVALAEGDALRPVLEQRIYRRLGYASFHDYCVEAVEMTPSTAKRRVALSRLADGVPAVRAALCEGRLSPCQALAIRPVVDAENATWWITLAARSTVSELHTVVRQIASEDAAAAAAAADDRSVGTRAAGAGDDGTRTAGGRETGAGETVGADGAGIDDLEVDGRRVSFEAPVAARLAFEEGLRSARLVLGYEAPRHACVAAMLAEASSSAALAPATSPVEPSFAEPDALPADPREQRIQRDLRDRLHRDARARLTRDLRARPSAPEVAVPFSGSDTHVGSAARDHAEGSADGSPEEVRSEVTPFVSEATPEAIGEAEDTLADVDLQLEEFAELLAEAPTPIDTTFPATFVERIEEIRTLAAPIRVLALRVLLHLEELAAPLHLGLPSHESMAVAVLHLAPRTHRALRSEARQLRRRPDLREAFLEGLIGASKLGLLRSIERGRSRAWLSRARCVTVRQLERELFLREKLGVLRDTLSREASARGAECDDEQPFLGQGGAAATATVPATATVTVVGVAGVHPGSDAAVSLLPSQVLDPLPLSGLDVRLVRILRQHGWTDTDLRTHLVRPGVCTDLEADAVLAAAAHATAAHDAAAHASAHDDAVLAAAHASAHAAAAHASTHDDAVAHDAAAHASAHAAAAHASTHDAEHGGADGQRGEDGHARSGYRNDGPGGCASGGGEHAEPDLTLDLTLDPAACPPLMRRLELLVDLALLAVCDDAVLVGSHLYPRGRQTLDLGGIGRADGSLGYDFCRISFWAPRELREDLDAFLDRVHARVGPLPPWAAFMILVRDAVDTWKRVDPKRKPRWWRIHERDQYLCQPPGCSKRNDLHGHHVELRSRQGSDEMENLVATCYGHHLHSIHEGHLQASGNANLGLRWVLGPKARRGHRPFRTYRGDLRVDT</sequence>
<proteinExistence type="predicted"/>
<dbReference type="Proteomes" id="UP000697710">
    <property type="component" value="Unassembled WGS sequence"/>
</dbReference>